<evidence type="ECO:0000256" key="24">
    <source>
        <dbReference type="RuleBase" id="RU363065"/>
    </source>
</evidence>
<feature type="binding site" evidence="23">
    <location>
        <position position="40"/>
    </location>
    <ligand>
        <name>a divalent metal cation</name>
        <dbReference type="ChEBI" id="CHEBI:60240"/>
    </ligand>
</feature>
<feature type="binding site" evidence="21">
    <location>
        <position position="81"/>
    </location>
    <ligand>
        <name>substrate</name>
    </ligand>
</feature>
<comment type="caution">
    <text evidence="25">The sequence shown here is derived from an EMBL/GenBank/DDBJ whole genome shotgun (WGS) entry which is preliminary data.</text>
</comment>
<dbReference type="GO" id="GO:0005886">
    <property type="term" value="C:plasma membrane"/>
    <property type="evidence" value="ECO:0007669"/>
    <property type="project" value="UniProtKB-SubCell"/>
</dbReference>
<dbReference type="InterPro" id="IPR033718">
    <property type="entry name" value="DAGK_prok"/>
</dbReference>
<evidence type="ECO:0000256" key="11">
    <source>
        <dbReference type="ARBA" id="ARBA00022741"/>
    </source>
</evidence>
<keyword evidence="17 24" id="KW-0472">Membrane</keyword>
<evidence type="ECO:0000256" key="16">
    <source>
        <dbReference type="ARBA" id="ARBA00023098"/>
    </source>
</evidence>
<dbReference type="EMBL" id="NVUL01000076">
    <property type="protein sequence ID" value="PCI75373.1"/>
    <property type="molecule type" value="Genomic_DNA"/>
</dbReference>
<dbReference type="PROSITE" id="PS01069">
    <property type="entry name" value="DAGK_PROKAR"/>
    <property type="match status" value="1"/>
</dbReference>
<keyword evidence="13 22" id="KW-0067">ATP-binding</keyword>
<protein>
    <recommendedName>
        <fullName evidence="4 24">Diacylglycerol kinase</fullName>
        <ecNumber evidence="3 24">2.7.1.107</ecNumber>
    </recommendedName>
</protein>
<evidence type="ECO:0000256" key="17">
    <source>
        <dbReference type="ARBA" id="ARBA00023136"/>
    </source>
</evidence>
<keyword evidence="15 24" id="KW-1133">Transmembrane helix</keyword>
<dbReference type="PANTHER" id="PTHR34299">
    <property type="entry name" value="DIACYLGLYCEROL KINASE"/>
    <property type="match status" value="1"/>
</dbReference>
<dbReference type="CDD" id="cd14264">
    <property type="entry name" value="DAGK_IM"/>
    <property type="match status" value="1"/>
</dbReference>
<feature type="binding site" evidence="22">
    <location>
        <begin position="106"/>
        <end position="107"/>
    </location>
    <ligand>
        <name>ATP</name>
        <dbReference type="ChEBI" id="CHEBI:30616"/>
    </ligand>
</feature>
<keyword evidence="6" id="KW-0444">Lipid biosynthesis</keyword>
<comment type="function">
    <text evidence="24">Catalyzes the ATP-dependent phosphorylation of sn-l,2-diacylglycerol (DAG) to phosphatidic acid. Involved in the recycling of diacylglycerol produced as a by-product during membrane-derived oligosaccharide (MDO) biosynthesis.</text>
</comment>
<evidence type="ECO:0000256" key="13">
    <source>
        <dbReference type="ARBA" id="ARBA00022840"/>
    </source>
</evidence>
<keyword evidence="10 23" id="KW-0479">Metal-binding</keyword>
<feature type="transmembrane region" description="Helical" evidence="24">
    <location>
        <begin position="108"/>
        <end position="127"/>
    </location>
</feature>
<dbReference type="InterPro" id="IPR036945">
    <property type="entry name" value="DAGK_sf"/>
</dbReference>
<keyword evidence="12 24" id="KW-0418">Kinase</keyword>
<comment type="cofactor">
    <cofactor evidence="23">
        <name>Mg(2+)</name>
        <dbReference type="ChEBI" id="CHEBI:18420"/>
    </cofactor>
    <text evidence="23">Mn(2+), Zn(2+), Cd(2+) and Co(2+) support activity to lesser extents.</text>
</comment>
<feature type="binding site" evidence="23">
    <location>
        <position position="88"/>
    </location>
    <ligand>
        <name>a divalent metal cation</name>
        <dbReference type="ChEBI" id="CHEBI:60240"/>
    </ligand>
</feature>
<keyword evidence="18" id="KW-0594">Phospholipid biosynthesis</keyword>
<evidence type="ECO:0000256" key="1">
    <source>
        <dbReference type="ARBA" id="ARBA00004429"/>
    </source>
</evidence>
<comment type="subcellular location">
    <subcellularLocation>
        <location evidence="1 24">Cell inner membrane</location>
        <topology evidence="1 24">Multi-pass membrane protein</topology>
    </subcellularLocation>
</comment>
<evidence type="ECO:0000256" key="2">
    <source>
        <dbReference type="ARBA" id="ARBA00005967"/>
    </source>
</evidence>
<feature type="transmembrane region" description="Helical" evidence="24">
    <location>
        <begin position="43"/>
        <end position="61"/>
    </location>
</feature>
<dbReference type="GO" id="GO:0006654">
    <property type="term" value="P:phosphatidic acid biosynthetic process"/>
    <property type="evidence" value="ECO:0007669"/>
    <property type="project" value="InterPro"/>
</dbReference>
<keyword evidence="9 24" id="KW-0812">Transmembrane</keyword>
<dbReference type="Gene3D" id="1.10.287.3610">
    <property type="match status" value="1"/>
</dbReference>
<evidence type="ECO:0000256" key="4">
    <source>
        <dbReference type="ARBA" id="ARBA00017575"/>
    </source>
</evidence>
<feature type="binding site" evidence="21">
    <location>
        <position position="110"/>
    </location>
    <ligand>
        <name>substrate</name>
    </ligand>
</feature>
<dbReference type="GO" id="GO:0005524">
    <property type="term" value="F:ATP binding"/>
    <property type="evidence" value="ECO:0007669"/>
    <property type="project" value="UniProtKB-KW"/>
</dbReference>
<evidence type="ECO:0000256" key="10">
    <source>
        <dbReference type="ARBA" id="ARBA00022723"/>
    </source>
</evidence>
<keyword evidence="16 24" id="KW-0443">Lipid metabolism</keyword>
<name>A0A2A4WYF2_9GAMM</name>
<evidence type="ECO:0000256" key="14">
    <source>
        <dbReference type="ARBA" id="ARBA00022842"/>
    </source>
</evidence>
<dbReference type="AlphaFoldDB" id="A0A2A4WYF2"/>
<accession>A0A2A4WYF2</accession>
<comment type="catalytic activity">
    <reaction evidence="24">
        <text>a 1,2-diacyl-sn-glycerol + ATP = a 1,2-diacyl-sn-glycero-3-phosphate + ADP + H(+)</text>
        <dbReference type="Rhea" id="RHEA:10272"/>
        <dbReference type="ChEBI" id="CHEBI:15378"/>
        <dbReference type="ChEBI" id="CHEBI:17815"/>
        <dbReference type="ChEBI" id="CHEBI:30616"/>
        <dbReference type="ChEBI" id="CHEBI:58608"/>
        <dbReference type="ChEBI" id="CHEBI:456216"/>
        <dbReference type="EC" id="2.7.1.107"/>
    </reaction>
</comment>
<evidence type="ECO:0000256" key="5">
    <source>
        <dbReference type="ARBA" id="ARBA00022475"/>
    </source>
</evidence>
<comment type="similarity">
    <text evidence="2 24">Belongs to the bacterial diacylglycerol kinase family.</text>
</comment>
<evidence type="ECO:0000256" key="18">
    <source>
        <dbReference type="ARBA" id="ARBA00023209"/>
    </source>
</evidence>
<feature type="binding site" evidence="21">
    <location>
        <begin position="42"/>
        <end position="46"/>
    </location>
    <ligand>
        <name>substrate</name>
    </ligand>
</feature>
<evidence type="ECO:0000313" key="26">
    <source>
        <dbReference type="Proteomes" id="UP000218767"/>
    </source>
</evidence>
<organism evidence="25 26">
    <name type="scientific">SAR86 cluster bacterium</name>
    <dbReference type="NCBI Taxonomy" id="2030880"/>
    <lineage>
        <taxon>Bacteria</taxon>
        <taxon>Pseudomonadati</taxon>
        <taxon>Pseudomonadota</taxon>
        <taxon>Gammaproteobacteria</taxon>
        <taxon>SAR86 cluster</taxon>
    </lineage>
</organism>
<keyword evidence="14 23" id="KW-0460">Magnesium</keyword>
<evidence type="ECO:0000256" key="12">
    <source>
        <dbReference type="ARBA" id="ARBA00022777"/>
    </source>
</evidence>
<evidence type="ECO:0000256" key="21">
    <source>
        <dbReference type="PIRSR" id="PIRSR600829-2"/>
    </source>
</evidence>
<evidence type="ECO:0000256" key="15">
    <source>
        <dbReference type="ARBA" id="ARBA00022989"/>
    </source>
</evidence>
<dbReference type="Pfam" id="PF01219">
    <property type="entry name" value="DAGK_prokar"/>
    <property type="match status" value="1"/>
</dbReference>
<dbReference type="GO" id="GO:0004143">
    <property type="term" value="F:ATP-dependent diacylglycerol kinase activity"/>
    <property type="evidence" value="ECO:0007669"/>
    <property type="project" value="UniProtKB-EC"/>
</dbReference>
<evidence type="ECO:0000256" key="8">
    <source>
        <dbReference type="ARBA" id="ARBA00022679"/>
    </source>
</evidence>
<dbReference type="EC" id="2.7.1.107" evidence="3 24"/>
<keyword evidence="7 24" id="KW-0997">Cell inner membrane</keyword>
<keyword evidence="5" id="KW-1003">Cell membrane</keyword>
<dbReference type="GO" id="GO:0046872">
    <property type="term" value="F:metal ion binding"/>
    <property type="evidence" value="ECO:0007669"/>
    <property type="project" value="UniProtKB-KW"/>
</dbReference>
<feature type="binding site" evidence="22">
    <location>
        <begin position="97"/>
        <end position="99"/>
    </location>
    <ligand>
        <name>ATP</name>
        <dbReference type="ChEBI" id="CHEBI:30616"/>
    </ligand>
</feature>
<reference evidence="26" key="1">
    <citation type="submission" date="2017-08" db="EMBL/GenBank/DDBJ databases">
        <title>A dynamic microbial community with high functional redundancy inhabits the cold, oxic subseafloor aquifer.</title>
        <authorList>
            <person name="Tully B.J."/>
            <person name="Wheat C.G."/>
            <person name="Glazer B.T."/>
            <person name="Huber J.A."/>
        </authorList>
    </citation>
    <scope>NUCLEOTIDE SEQUENCE [LARGE SCALE GENOMIC DNA]</scope>
</reference>
<evidence type="ECO:0000256" key="3">
    <source>
        <dbReference type="ARBA" id="ARBA00012133"/>
    </source>
</evidence>
<feature type="transmembrane region" description="Helical" evidence="24">
    <location>
        <begin position="67"/>
        <end position="87"/>
    </location>
</feature>
<keyword evidence="11 22" id="KW-0547">Nucleotide-binding</keyword>
<sequence>MSENESEPNSLLPPKEKGVARLIAATRFSLAGLKAALQHEEAFRLEVVIFCFLTPLGLWLGQSRVEQVLLVGSLFVVLLMELINSALEAIVDRAGKEFHALAGRAKDIGSAAVFVALLLVVFTWGMLLL</sequence>
<proteinExistence type="inferred from homology"/>
<dbReference type="PANTHER" id="PTHR34299:SF1">
    <property type="entry name" value="DIACYLGLYCEROL KINASE"/>
    <property type="match status" value="1"/>
</dbReference>
<evidence type="ECO:0000256" key="9">
    <source>
        <dbReference type="ARBA" id="ARBA00022692"/>
    </source>
</evidence>
<evidence type="ECO:0000256" key="7">
    <source>
        <dbReference type="ARBA" id="ARBA00022519"/>
    </source>
</evidence>
<evidence type="ECO:0000256" key="19">
    <source>
        <dbReference type="ARBA" id="ARBA00023264"/>
    </source>
</evidence>
<gene>
    <name evidence="25" type="ORF">COB20_12985</name>
</gene>
<feature type="binding site" evidence="22">
    <location>
        <position position="40"/>
    </location>
    <ligand>
        <name>ATP</name>
        <dbReference type="ChEBI" id="CHEBI:30616"/>
    </ligand>
</feature>
<dbReference type="InterPro" id="IPR000829">
    <property type="entry name" value="DAGK"/>
</dbReference>
<keyword evidence="8 24" id="KW-0808">Transferase</keyword>
<feature type="active site" description="Proton acceptor" evidence="20">
    <location>
        <position position="81"/>
    </location>
</feature>
<evidence type="ECO:0000256" key="23">
    <source>
        <dbReference type="PIRSR" id="PIRSR600829-4"/>
    </source>
</evidence>
<evidence type="ECO:0000313" key="25">
    <source>
        <dbReference type="EMBL" id="PCI75373.1"/>
    </source>
</evidence>
<dbReference type="Proteomes" id="UP000218767">
    <property type="component" value="Unassembled WGS sequence"/>
</dbReference>
<evidence type="ECO:0000256" key="6">
    <source>
        <dbReference type="ARBA" id="ARBA00022516"/>
    </source>
</evidence>
<feature type="binding site" evidence="22">
    <location>
        <position position="88"/>
    </location>
    <ligand>
        <name>ATP</name>
        <dbReference type="ChEBI" id="CHEBI:30616"/>
    </ligand>
</feature>
<keyword evidence="19 24" id="KW-1208">Phospholipid metabolism</keyword>
<feature type="binding site" evidence="21">
    <location>
        <position position="21"/>
    </location>
    <ligand>
        <name>substrate</name>
    </ligand>
</feature>
<feature type="binding site" evidence="22">
    <location>
        <position position="21"/>
    </location>
    <ligand>
        <name>ATP</name>
        <dbReference type="ChEBI" id="CHEBI:30616"/>
    </ligand>
</feature>
<evidence type="ECO:0000256" key="20">
    <source>
        <dbReference type="PIRSR" id="PIRSR600829-1"/>
    </source>
</evidence>
<evidence type="ECO:0000256" key="22">
    <source>
        <dbReference type="PIRSR" id="PIRSR600829-3"/>
    </source>
</evidence>